<dbReference type="eggNOG" id="ENOG502SCTH">
    <property type="taxonomic scope" value="Eukaryota"/>
</dbReference>
<evidence type="ECO:0000256" key="1">
    <source>
        <dbReference type="PROSITE-ProRule" id="PRU00529"/>
    </source>
</evidence>
<dbReference type="OrthoDB" id="367221at2759"/>
<dbReference type="VEuPathDB" id="PiroplasmaDB:BEWA_035140"/>
<dbReference type="SUPFAM" id="SSF143437">
    <property type="entry name" value="THUMP domain-like"/>
    <property type="match status" value="1"/>
</dbReference>
<feature type="compositionally biased region" description="Basic and acidic residues" evidence="2">
    <location>
        <begin position="80"/>
        <end position="115"/>
    </location>
</feature>
<proteinExistence type="predicted"/>
<dbReference type="GO" id="GO:0006400">
    <property type="term" value="P:tRNA modification"/>
    <property type="evidence" value="ECO:0007669"/>
    <property type="project" value="InterPro"/>
</dbReference>
<dbReference type="KEGG" id="beq:BEWA_035140"/>
<dbReference type="InterPro" id="IPR040183">
    <property type="entry name" value="THUMPD1-like"/>
</dbReference>
<dbReference type="PANTHER" id="PTHR13452">
    <property type="entry name" value="THUMP DOMAIN CONTAINING PROTEIN 1-RELATED"/>
    <property type="match status" value="1"/>
</dbReference>
<gene>
    <name evidence="4" type="ORF">BEWA_035140</name>
</gene>
<organism evidence="4 5">
    <name type="scientific">Theileria equi strain WA</name>
    <dbReference type="NCBI Taxonomy" id="1537102"/>
    <lineage>
        <taxon>Eukaryota</taxon>
        <taxon>Sar</taxon>
        <taxon>Alveolata</taxon>
        <taxon>Apicomplexa</taxon>
        <taxon>Aconoidasida</taxon>
        <taxon>Piroplasmida</taxon>
        <taxon>Theileriidae</taxon>
        <taxon>Theileria</taxon>
    </lineage>
</organism>
<dbReference type="STRING" id="1537102.L1LE87"/>
<evidence type="ECO:0000313" key="5">
    <source>
        <dbReference type="Proteomes" id="UP000031512"/>
    </source>
</evidence>
<sequence length="309" mass="35116">MGEKRRSDAKGPKWKKLKQESGKLVLGSKGILITNSFSGKYKEAMQEALSILRQHCEDFYPLDNQPVEAPATGETSVPETDLRGGAKQESKTSDHRETLESHHLEKDGLRGPDYDLDREKEEINKYFNRFTPGPCISKGLNFVYFNNESDVPSKYIQEIFSEIKRHKSYSARYLSRLVPVDYVCNATFSTVQETLRRLISKEFPESTCSIESRTTQESEDVSSTKKSSDETKDVITWALEYKSTNSNALKRQEILDLVVAMIGKNYKVELKKPDKLVVIQVVKGLCGISVITNYSEIAHFKLNISIPRD</sequence>
<evidence type="ECO:0000259" key="3">
    <source>
        <dbReference type="PROSITE" id="PS51165"/>
    </source>
</evidence>
<dbReference type="GeneID" id="15807882"/>
<reference evidence="4 5" key="1">
    <citation type="journal article" date="2012" name="BMC Genomics">
        <title>Comparative genomic analysis and phylogenetic position of Theileria equi.</title>
        <authorList>
            <person name="Kappmeyer L.S."/>
            <person name="Thiagarajan M."/>
            <person name="Herndon D.R."/>
            <person name="Ramsay J.D."/>
            <person name="Caler E."/>
            <person name="Djikeng A."/>
            <person name="Gillespie J.J."/>
            <person name="Lau A.O."/>
            <person name="Roalson E.H."/>
            <person name="Silva J.C."/>
            <person name="Silva M.G."/>
            <person name="Suarez C.E."/>
            <person name="Ueti M.W."/>
            <person name="Nene V.M."/>
            <person name="Mealey R.H."/>
            <person name="Knowles D.P."/>
            <person name="Brayton K.A."/>
        </authorList>
    </citation>
    <scope>NUCLEOTIDE SEQUENCE [LARGE SCALE GENOMIC DNA]</scope>
    <source>
        <strain evidence="4 5">WA</strain>
    </source>
</reference>
<accession>L1LE87</accession>
<dbReference type="Pfam" id="PF02926">
    <property type="entry name" value="THUMP"/>
    <property type="match status" value="1"/>
</dbReference>
<evidence type="ECO:0000256" key="2">
    <source>
        <dbReference type="SAM" id="MobiDB-lite"/>
    </source>
</evidence>
<keyword evidence="1" id="KW-0694">RNA-binding</keyword>
<keyword evidence="5" id="KW-1185">Reference proteome</keyword>
<feature type="region of interest" description="Disordered" evidence="2">
    <location>
        <begin position="62"/>
        <end position="115"/>
    </location>
</feature>
<dbReference type="CDD" id="cd11717">
    <property type="entry name" value="THUMP_THUMPD1_like"/>
    <property type="match status" value="1"/>
</dbReference>
<dbReference type="Gene3D" id="3.30.2300.10">
    <property type="entry name" value="THUMP superfamily"/>
    <property type="match status" value="1"/>
</dbReference>
<dbReference type="EMBL" id="ACOU01000002">
    <property type="protein sequence ID" value="EKX73478.1"/>
    <property type="molecule type" value="Genomic_DNA"/>
</dbReference>
<feature type="domain" description="THUMP" evidence="3">
    <location>
        <begin position="162"/>
        <end position="292"/>
    </location>
</feature>
<dbReference type="AlphaFoldDB" id="L1LE87"/>
<name>L1LE87_THEEQ</name>
<protein>
    <recommendedName>
        <fullName evidence="3">THUMP domain-containing protein</fullName>
    </recommendedName>
</protein>
<dbReference type="Proteomes" id="UP000031512">
    <property type="component" value="Unassembled WGS sequence"/>
</dbReference>
<dbReference type="RefSeq" id="XP_004832930.1">
    <property type="nucleotide sequence ID" value="XM_004832873.1"/>
</dbReference>
<dbReference type="PANTHER" id="PTHR13452:SF10">
    <property type="entry name" value="THUMP DOMAIN-CONTAINING PROTEIN 1"/>
    <property type="match status" value="1"/>
</dbReference>
<comment type="caution">
    <text evidence="4">The sequence shown here is derived from an EMBL/GenBank/DDBJ whole genome shotgun (WGS) entry which is preliminary data.</text>
</comment>
<dbReference type="GO" id="GO:0003723">
    <property type="term" value="F:RNA binding"/>
    <property type="evidence" value="ECO:0007669"/>
    <property type="project" value="UniProtKB-UniRule"/>
</dbReference>
<evidence type="ECO:0000313" key="4">
    <source>
        <dbReference type="EMBL" id="EKX73478.1"/>
    </source>
</evidence>
<dbReference type="PROSITE" id="PS51165">
    <property type="entry name" value="THUMP"/>
    <property type="match status" value="1"/>
</dbReference>
<dbReference type="InterPro" id="IPR004114">
    <property type="entry name" value="THUMP_dom"/>
</dbReference>